<keyword evidence="4 6" id="KW-1133">Transmembrane helix</keyword>
<dbReference type="PANTHER" id="PTHR10671:SF92">
    <property type="entry name" value="GERM CELL-SPECIFIC GENE 1-LIKE PROTEIN ISOFORM X1"/>
    <property type="match status" value="1"/>
</dbReference>
<dbReference type="FunFam" id="1.20.140.150:FF:000037">
    <property type="entry name" value="GSG1 like 2"/>
    <property type="match status" value="1"/>
</dbReference>
<organism evidence="8 9">
    <name type="scientific">Pleuronectes platessa</name>
    <name type="common">European plaice</name>
    <dbReference type="NCBI Taxonomy" id="8262"/>
    <lineage>
        <taxon>Eukaryota</taxon>
        <taxon>Metazoa</taxon>
        <taxon>Chordata</taxon>
        <taxon>Craniata</taxon>
        <taxon>Vertebrata</taxon>
        <taxon>Euteleostomi</taxon>
        <taxon>Actinopterygii</taxon>
        <taxon>Neopterygii</taxon>
        <taxon>Teleostei</taxon>
        <taxon>Neoteleostei</taxon>
        <taxon>Acanthomorphata</taxon>
        <taxon>Carangaria</taxon>
        <taxon>Pleuronectiformes</taxon>
        <taxon>Pleuronectoidei</taxon>
        <taxon>Pleuronectidae</taxon>
        <taxon>Pleuronectes</taxon>
    </lineage>
</organism>
<gene>
    <name evidence="8" type="ORF">PLEPLA_LOCUS6801</name>
</gene>
<evidence type="ECO:0000256" key="3">
    <source>
        <dbReference type="ARBA" id="ARBA00022692"/>
    </source>
</evidence>
<dbReference type="InterPro" id="IPR002492">
    <property type="entry name" value="Transposase_Tc1-like"/>
</dbReference>
<evidence type="ECO:0000256" key="1">
    <source>
        <dbReference type="ARBA" id="ARBA00004141"/>
    </source>
</evidence>
<dbReference type="GO" id="GO:0006313">
    <property type="term" value="P:DNA transposition"/>
    <property type="evidence" value="ECO:0007669"/>
    <property type="project" value="InterPro"/>
</dbReference>
<proteinExistence type="inferred from homology"/>
<evidence type="ECO:0000259" key="7">
    <source>
        <dbReference type="Pfam" id="PF01498"/>
    </source>
</evidence>
<keyword evidence="5 6" id="KW-0472">Membrane</keyword>
<evidence type="ECO:0000256" key="5">
    <source>
        <dbReference type="ARBA" id="ARBA00023136"/>
    </source>
</evidence>
<protein>
    <recommendedName>
        <fullName evidence="7">Transposase Tc1-like domain-containing protein</fullName>
    </recommendedName>
</protein>
<dbReference type="SUPFAM" id="SSF46689">
    <property type="entry name" value="Homeodomain-like"/>
    <property type="match status" value="1"/>
</dbReference>
<dbReference type="GO" id="GO:0003677">
    <property type="term" value="F:DNA binding"/>
    <property type="evidence" value="ECO:0007669"/>
    <property type="project" value="InterPro"/>
</dbReference>
<feature type="domain" description="Transposase Tc1-like" evidence="7">
    <location>
        <begin position="328"/>
        <end position="398"/>
    </location>
</feature>
<keyword evidence="9" id="KW-1185">Reference proteome</keyword>
<comment type="similarity">
    <text evidence="2">Belongs to the GSG1 family.</text>
</comment>
<evidence type="ECO:0000256" key="2">
    <source>
        <dbReference type="ARBA" id="ARBA00007425"/>
    </source>
</evidence>
<feature type="transmembrane region" description="Helical" evidence="6">
    <location>
        <begin position="155"/>
        <end position="183"/>
    </location>
</feature>
<dbReference type="EMBL" id="CADEAL010000355">
    <property type="protein sequence ID" value="CAB1418974.1"/>
    <property type="molecule type" value="Genomic_DNA"/>
</dbReference>
<sequence length="409" mass="46544">MRLEHGRRASLALTLNFVAFAFALSAVTTSYWCEGTRKVAKPFCTGPPMKAKQWFCIRFNSTNINDTRLVQYIFETGEEKFLLRKFHAGIFFSCEQTADMNGFDCRDFAEIAPEHERGVLWLCIVAETLYLTLLFTGGALLTLEQCPCFSIMNKLKLSAFAALCTALSGLCGMVAHMMFTTIFQLAVAMGPEDWRPKTWDYSWSYVLAWGSFGTCMGSAVTALNRYTKTIVEFKYKRRNIEKSMMIKKKMMELDLPEQMWDMYLTAVPADTEVPLQLPINGLKPPTGTTALNISLCTIKSIIRKWKEYGTTANLPRGGRPPKLKSRTRRKLIREATRRPMVTLEELQRSTAEVGESVHRTTISRLLHKSGLYGRVARRKPLLKGIHKKSRLEFARSHVGDTANMWKKVL</sequence>
<dbReference type="PANTHER" id="PTHR10671">
    <property type="entry name" value="EPITHELIAL MEMBRANE PROTEIN-RELATED"/>
    <property type="match status" value="1"/>
</dbReference>
<dbReference type="GO" id="GO:0005886">
    <property type="term" value="C:plasma membrane"/>
    <property type="evidence" value="ECO:0007669"/>
    <property type="project" value="TreeGrafter"/>
</dbReference>
<dbReference type="Gene3D" id="1.20.140.150">
    <property type="match status" value="1"/>
</dbReference>
<reference evidence="8" key="1">
    <citation type="submission" date="2020-03" db="EMBL/GenBank/DDBJ databases">
        <authorList>
            <person name="Weist P."/>
        </authorList>
    </citation>
    <scope>NUCLEOTIDE SEQUENCE</scope>
</reference>
<feature type="transmembrane region" description="Helical" evidence="6">
    <location>
        <begin position="119"/>
        <end position="143"/>
    </location>
</feature>
<accession>A0A9N7TUF8</accession>
<feature type="transmembrane region" description="Helical" evidence="6">
    <location>
        <begin position="203"/>
        <end position="227"/>
    </location>
</feature>
<keyword evidence="3 6" id="KW-0812">Transmembrane</keyword>
<evidence type="ECO:0000256" key="6">
    <source>
        <dbReference type="SAM" id="Phobius"/>
    </source>
</evidence>
<dbReference type="GO" id="GO:0015074">
    <property type="term" value="P:DNA integration"/>
    <property type="evidence" value="ECO:0007669"/>
    <property type="project" value="InterPro"/>
</dbReference>
<dbReference type="Proteomes" id="UP001153269">
    <property type="component" value="Unassembled WGS sequence"/>
</dbReference>
<dbReference type="Pfam" id="PF01498">
    <property type="entry name" value="HTH_Tnp_Tc3_2"/>
    <property type="match status" value="1"/>
</dbReference>
<dbReference type="InterPro" id="IPR050579">
    <property type="entry name" value="PMP-22/EMP/MP20-like"/>
</dbReference>
<dbReference type="InterPro" id="IPR009057">
    <property type="entry name" value="Homeodomain-like_sf"/>
</dbReference>
<evidence type="ECO:0000313" key="8">
    <source>
        <dbReference type="EMBL" id="CAB1418974.1"/>
    </source>
</evidence>
<feature type="transmembrane region" description="Helical" evidence="6">
    <location>
        <begin position="12"/>
        <end position="32"/>
    </location>
</feature>
<name>A0A9N7TUF8_PLEPL</name>
<dbReference type="InterPro" id="IPR012478">
    <property type="entry name" value="GSG-1"/>
</dbReference>
<comment type="caution">
    <text evidence="8">The sequence shown here is derived from an EMBL/GenBank/DDBJ whole genome shotgun (WGS) entry which is preliminary data.</text>
</comment>
<comment type="subcellular location">
    <subcellularLocation>
        <location evidence="1">Membrane</location>
        <topology evidence="1">Multi-pass membrane protein</topology>
    </subcellularLocation>
</comment>
<evidence type="ECO:0000256" key="4">
    <source>
        <dbReference type="ARBA" id="ARBA00022989"/>
    </source>
</evidence>
<evidence type="ECO:0000313" key="9">
    <source>
        <dbReference type="Proteomes" id="UP001153269"/>
    </source>
</evidence>
<dbReference type="Pfam" id="PF07803">
    <property type="entry name" value="GSG-1"/>
    <property type="match status" value="1"/>
</dbReference>
<dbReference type="AlphaFoldDB" id="A0A9N7TUF8"/>